<dbReference type="Gene3D" id="3.90.1150.10">
    <property type="entry name" value="Aspartate Aminotransferase, domain 1"/>
    <property type="match status" value="1"/>
</dbReference>
<sequence>MVRMETRAVHAGRGVDPATGAVTPPIHLSTTFERDADGGYPRGYEYARASNPNRAALEECVRELEGGAAAAAFSSGMAATMTVLQTLSPGDHVVVADDTYFGTREIFRDLFSRWGVETSFVDMTNAEEVGGAVQPSTRLLWVETPSNPRLKITDIREISGLAREAGALLACDNTWATPVLQRPLELGADLVVHATTKYLGGHSDVMGGVVVARSDEGPFRRIRAVQHSGGAIPSPFECWLTLRGIQTLPYRVRAHSENAARVARFLDGHPAVAEVFYPGLESHPRRGVASRQMSLFGGMLSFLVRGDRERAMAVAANVRVFTRATSLGGTHSYIEHRASIEGPGTAAPENLLRLSVGLEHPDDLTEDLAWALGPAER</sequence>
<protein>
    <submittedName>
        <fullName evidence="7">Cystathionine gamma-lyase</fullName>
        <ecNumber evidence="7">4.4.1.1</ecNumber>
    </submittedName>
</protein>
<dbReference type="GO" id="GO:0030170">
    <property type="term" value="F:pyridoxal phosphate binding"/>
    <property type="evidence" value="ECO:0007669"/>
    <property type="project" value="InterPro"/>
</dbReference>
<gene>
    <name evidence="7" type="ORF">AVDCRST_MAG05-2601</name>
</gene>
<keyword evidence="7" id="KW-0456">Lyase</keyword>
<comment type="similarity">
    <text evidence="2 5">Belongs to the trans-sulfuration enzymes family.</text>
</comment>
<name>A0A6J4SS45_9ACTN</name>
<evidence type="ECO:0000256" key="1">
    <source>
        <dbReference type="ARBA" id="ARBA00001933"/>
    </source>
</evidence>
<dbReference type="GO" id="GO:0004123">
    <property type="term" value="F:cystathionine gamma-lyase activity"/>
    <property type="evidence" value="ECO:0007669"/>
    <property type="project" value="TreeGrafter"/>
</dbReference>
<keyword evidence="3 4" id="KW-0663">Pyridoxal phosphate</keyword>
<reference evidence="7" key="1">
    <citation type="submission" date="2020-02" db="EMBL/GenBank/DDBJ databases">
        <authorList>
            <person name="Meier V. D."/>
        </authorList>
    </citation>
    <scope>NUCLEOTIDE SEQUENCE</scope>
    <source>
        <strain evidence="7">AVDCRST_MAG05</strain>
    </source>
</reference>
<evidence type="ECO:0000256" key="5">
    <source>
        <dbReference type="RuleBase" id="RU362118"/>
    </source>
</evidence>
<feature type="modified residue" description="N6-(pyridoxal phosphate)lysine" evidence="4">
    <location>
        <position position="197"/>
    </location>
</feature>
<comment type="cofactor">
    <cofactor evidence="1 5">
        <name>pyridoxal 5'-phosphate</name>
        <dbReference type="ChEBI" id="CHEBI:597326"/>
    </cofactor>
</comment>
<proteinExistence type="inferred from homology"/>
<evidence type="ECO:0000256" key="3">
    <source>
        <dbReference type="ARBA" id="ARBA00022898"/>
    </source>
</evidence>
<dbReference type="GO" id="GO:0019343">
    <property type="term" value="P:cysteine biosynthetic process via cystathionine"/>
    <property type="evidence" value="ECO:0007669"/>
    <property type="project" value="TreeGrafter"/>
</dbReference>
<dbReference type="InterPro" id="IPR000277">
    <property type="entry name" value="Cys/Met-Metab_PyrdxlP-dep_enz"/>
</dbReference>
<dbReference type="Gene3D" id="3.40.640.10">
    <property type="entry name" value="Type I PLP-dependent aspartate aminotransferase-like (Major domain)"/>
    <property type="match status" value="1"/>
</dbReference>
<evidence type="ECO:0000256" key="4">
    <source>
        <dbReference type="PIRSR" id="PIRSR001434-2"/>
    </source>
</evidence>
<dbReference type="Pfam" id="PF01053">
    <property type="entry name" value="Cys_Met_Meta_PP"/>
    <property type="match status" value="1"/>
</dbReference>
<dbReference type="AlphaFoldDB" id="A0A6J4SS45"/>
<dbReference type="FunFam" id="3.40.640.10:FF:000009">
    <property type="entry name" value="Cystathionine gamma-synthase homolog"/>
    <property type="match status" value="1"/>
</dbReference>
<evidence type="ECO:0000256" key="2">
    <source>
        <dbReference type="ARBA" id="ARBA00009077"/>
    </source>
</evidence>
<dbReference type="EMBL" id="CADCVM010000285">
    <property type="protein sequence ID" value="CAA9503805.1"/>
    <property type="molecule type" value="Genomic_DNA"/>
</dbReference>
<dbReference type="GO" id="GO:0005737">
    <property type="term" value="C:cytoplasm"/>
    <property type="evidence" value="ECO:0007669"/>
    <property type="project" value="TreeGrafter"/>
</dbReference>
<dbReference type="SUPFAM" id="SSF53383">
    <property type="entry name" value="PLP-dependent transferases"/>
    <property type="match status" value="1"/>
</dbReference>
<dbReference type="EC" id="4.4.1.1" evidence="7"/>
<organism evidence="7">
    <name type="scientific">uncultured Rubrobacteraceae bacterium</name>
    <dbReference type="NCBI Taxonomy" id="349277"/>
    <lineage>
        <taxon>Bacteria</taxon>
        <taxon>Bacillati</taxon>
        <taxon>Actinomycetota</taxon>
        <taxon>Rubrobacteria</taxon>
        <taxon>Rubrobacterales</taxon>
        <taxon>Rubrobacteraceae</taxon>
        <taxon>environmental samples</taxon>
    </lineage>
</organism>
<dbReference type="PIRSF" id="PIRSF001434">
    <property type="entry name" value="CGS"/>
    <property type="match status" value="1"/>
</dbReference>
<dbReference type="CDD" id="cd00614">
    <property type="entry name" value="CGS_like"/>
    <property type="match status" value="1"/>
</dbReference>
<feature type="region of interest" description="Disordered" evidence="6">
    <location>
        <begin position="1"/>
        <end position="25"/>
    </location>
</feature>
<evidence type="ECO:0000256" key="6">
    <source>
        <dbReference type="SAM" id="MobiDB-lite"/>
    </source>
</evidence>
<evidence type="ECO:0000313" key="7">
    <source>
        <dbReference type="EMBL" id="CAA9503805.1"/>
    </source>
</evidence>
<dbReference type="InterPro" id="IPR054542">
    <property type="entry name" value="Cys_met_metab_PP"/>
</dbReference>
<dbReference type="PANTHER" id="PTHR11808:SF15">
    <property type="entry name" value="CYSTATHIONINE GAMMA-LYASE"/>
    <property type="match status" value="1"/>
</dbReference>
<dbReference type="PANTHER" id="PTHR11808">
    <property type="entry name" value="TRANS-SULFURATION ENZYME FAMILY MEMBER"/>
    <property type="match status" value="1"/>
</dbReference>
<dbReference type="GO" id="GO:0019346">
    <property type="term" value="P:transsulfuration"/>
    <property type="evidence" value="ECO:0007669"/>
    <property type="project" value="InterPro"/>
</dbReference>
<accession>A0A6J4SS45</accession>
<dbReference type="InterPro" id="IPR015422">
    <property type="entry name" value="PyrdxlP-dep_Trfase_small"/>
</dbReference>
<dbReference type="InterPro" id="IPR015421">
    <property type="entry name" value="PyrdxlP-dep_Trfase_major"/>
</dbReference>
<dbReference type="InterPro" id="IPR015424">
    <property type="entry name" value="PyrdxlP-dep_Trfase"/>
</dbReference>
<dbReference type="PROSITE" id="PS00868">
    <property type="entry name" value="CYS_MET_METAB_PP"/>
    <property type="match status" value="1"/>
</dbReference>